<keyword evidence="3" id="KW-1185">Reference proteome</keyword>
<feature type="signal peptide" evidence="1">
    <location>
        <begin position="1"/>
        <end position="19"/>
    </location>
</feature>
<dbReference type="AlphaFoldDB" id="A0A7R9AFY9"/>
<sequence>MEALLVCFIFLLISDSARSASALRQKRSDPAAAFLKDEGGTEPGKEEIGSSPAPTYDISLLLPPNDLVDTALSIVRIVFEQVDNLAPAKSIEVPLVEKSISIPLIGFHLPLGTKVKLKDGTIYGLQSVVRNGEATLRKEGRVFIIAGPVLVKFVQINYTMEFQVLFLSFRERVVIDANDISINAEVRAIIELPNTGNLNITRFEVTDVGDMRLRLESSRKAAFNGFLNKMLRKARVSFRDVIFNLLADLGKDALEKAADKGIREINELTR</sequence>
<reference evidence="2" key="1">
    <citation type="submission" date="2020-11" db="EMBL/GenBank/DDBJ databases">
        <authorList>
            <person name="Tran Van P."/>
        </authorList>
    </citation>
    <scope>NUCLEOTIDE SEQUENCE</scope>
</reference>
<protein>
    <submittedName>
        <fullName evidence="2">Uncharacterized protein</fullName>
    </submittedName>
</protein>
<name>A0A7R9AFY9_9CRUS</name>
<dbReference type="Gene3D" id="3.15.10.50">
    <property type="match status" value="1"/>
</dbReference>
<dbReference type="Proteomes" id="UP000677054">
    <property type="component" value="Unassembled WGS sequence"/>
</dbReference>
<evidence type="ECO:0000313" key="3">
    <source>
        <dbReference type="Proteomes" id="UP000677054"/>
    </source>
</evidence>
<dbReference type="InterPro" id="IPR038602">
    <property type="entry name" value="Mite_allergen_7_sf"/>
</dbReference>
<accession>A0A7R9AFY9</accession>
<dbReference type="Pfam" id="PF16984">
    <property type="entry name" value="Grp7_allergen"/>
    <property type="match status" value="1"/>
</dbReference>
<keyword evidence="1" id="KW-0732">Signal</keyword>
<evidence type="ECO:0000313" key="2">
    <source>
        <dbReference type="EMBL" id="CAD7253511.1"/>
    </source>
</evidence>
<organism evidence="2">
    <name type="scientific">Darwinula stevensoni</name>
    <dbReference type="NCBI Taxonomy" id="69355"/>
    <lineage>
        <taxon>Eukaryota</taxon>
        <taxon>Metazoa</taxon>
        <taxon>Ecdysozoa</taxon>
        <taxon>Arthropoda</taxon>
        <taxon>Crustacea</taxon>
        <taxon>Oligostraca</taxon>
        <taxon>Ostracoda</taxon>
        <taxon>Podocopa</taxon>
        <taxon>Podocopida</taxon>
        <taxon>Darwinulocopina</taxon>
        <taxon>Darwinuloidea</taxon>
        <taxon>Darwinulidae</taxon>
        <taxon>Darwinula</taxon>
    </lineage>
</organism>
<proteinExistence type="predicted"/>
<dbReference type="InterPro" id="IPR020234">
    <property type="entry name" value="Mite_allergen_group-7"/>
</dbReference>
<gene>
    <name evidence="2" type="ORF">DSTB1V02_LOCUS13260</name>
</gene>
<evidence type="ECO:0000256" key="1">
    <source>
        <dbReference type="SAM" id="SignalP"/>
    </source>
</evidence>
<feature type="chain" id="PRO_5036209938" evidence="1">
    <location>
        <begin position="20"/>
        <end position="270"/>
    </location>
</feature>
<dbReference type="EMBL" id="CAJPEV010005979">
    <property type="protein sequence ID" value="CAG0903722.1"/>
    <property type="molecule type" value="Genomic_DNA"/>
</dbReference>
<dbReference type="EMBL" id="LR905496">
    <property type="protein sequence ID" value="CAD7253511.1"/>
    <property type="molecule type" value="Genomic_DNA"/>
</dbReference>